<dbReference type="AlphaFoldDB" id="A0A1A8LA90"/>
<protein>
    <submittedName>
        <fullName evidence="7">Uncharacterized protein</fullName>
    </submittedName>
</protein>
<dbReference type="InterPro" id="IPR009311">
    <property type="entry name" value="IFI6/IFI27-like"/>
</dbReference>
<evidence type="ECO:0000256" key="2">
    <source>
        <dbReference type="ARBA" id="ARBA00007262"/>
    </source>
</evidence>
<evidence type="ECO:0000313" key="7">
    <source>
        <dbReference type="EMBL" id="SBR41281.1"/>
    </source>
</evidence>
<dbReference type="GO" id="GO:0097193">
    <property type="term" value="P:intrinsic apoptotic signaling pathway"/>
    <property type="evidence" value="ECO:0007669"/>
    <property type="project" value="TreeGrafter"/>
</dbReference>
<feature type="transmembrane region" description="Helical" evidence="6">
    <location>
        <begin position="84"/>
        <end position="105"/>
    </location>
</feature>
<evidence type="ECO:0000256" key="6">
    <source>
        <dbReference type="SAM" id="Phobius"/>
    </source>
</evidence>
<dbReference type="PANTHER" id="PTHR16932:SF38">
    <property type="entry name" value="INTERFERON ALPHA INDUCIBLE PROTEIN 46-RELATED"/>
    <property type="match status" value="1"/>
</dbReference>
<dbReference type="GO" id="GO:0001836">
    <property type="term" value="P:release of cytochrome c from mitochondria"/>
    <property type="evidence" value="ECO:0007669"/>
    <property type="project" value="TreeGrafter"/>
</dbReference>
<accession>A0A1A8LA90</accession>
<evidence type="ECO:0000256" key="5">
    <source>
        <dbReference type="ARBA" id="ARBA00023136"/>
    </source>
</evidence>
<organism evidence="7">
    <name type="scientific">Nothobranchius pienaari</name>
    <dbReference type="NCBI Taxonomy" id="704102"/>
    <lineage>
        <taxon>Eukaryota</taxon>
        <taxon>Metazoa</taxon>
        <taxon>Chordata</taxon>
        <taxon>Craniata</taxon>
        <taxon>Vertebrata</taxon>
        <taxon>Euteleostomi</taxon>
        <taxon>Actinopterygii</taxon>
        <taxon>Neopterygii</taxon>
        <taxon>Teleostei</taxon>
        <taxon>Neoteleostei</taxon>
        <taxon>Acanthomorphata</taxon>
        <taxon>Ovalentaria</taxon>
        <taxon>Atherinomorphae</taxon>
        <taxon>Cyprinodontiformes</taxon>
        <taxon>Nothobranchiidae</taxon>
        <taxon>Nothobranchius</taxon>
    </lineage>
</organism>
<keyword evidence="3 6" id="KW-0812">Transmembrane</keyword>
<dbReference type="Gene3D" id="6.10.110.10">
    <property type="match status" value="1"/>
</dbReference>
<evidence type="ECO:0000256" key="3">
    <source>
        <dbReference type="ARBA" id="ARBA00022692"/>
    </source>
</evidence>
<comment type="subcellular location">
    <subcellularLocation>
        <location evidence="1">Membrane</location>
        <topology evidence="1">Multi-pass membrane protein</topology>
    </subcellularLocation>
</comment>
<gene>
    <name evidence="7" type="primary">Nfu_g_1_007450</name>
</gene>
<evidence type="ECO:0000256" key="1">
    <source>
        <dbReference type="ARBA" id="ARBA00004141"/>
    </source>
</evidence>
<reference evidence="7" key="2">
    <citation type="submission" date="2016-06" db="EMBL/GenBank/DDBJ databases">
        <title>The genome of a short-lived fish provides insights into sex chromosome evolution and the genetic control of aging.</title>
        <authorList>
            <person name="Reichwald K."/>
            <person name="Felder M."/>
            <person name="Petzold A."/>
            <person name="Koch P."/>
            <person name="Groth M."/>
            <person name="Platzer M."/>
        </authorList>
    </citation>
    <scope>NUCLEOTIDE SEQUENCE</scope>
    <source>
        <tissue evidence="7">Brain</tissue>
    </source>
</reference>
<dbReference type="EMBL" id="HAEF01003899">
    <property type="protein sequence ID" value="SBR41281.1"/>
    <property type="molecule type" value="Transcribed_RNA"/>
</dbReference>
<keyword evidence="5 6" id="KW-0472">Membrane</keyword>
<keyword evidence="4 6" id="KW-1133">Transmembrane helix</keyword>
<sequence>MGILTNVGVSAGTAGVAGAVGAVALAPVVLGAIGFTTAGITAGSYAAGWMSAAAIANGGGVAAGSTVAVLQSAAAAGLSLATKATVAGVGGGVGAAAGYLSKFFYRK</sequence>
<reference evidence="7" key="1">
    <citation type="submission" date="2016-05" db="EMBL/GenBank/DDBJ databases">
        <authorList>
            <person name="Lavstsen T."/>
            <person name="Jespersen J.S."/>
        </authorList>
    </citation>
    <scope>NUCLEOTIDE SEQUENCE</scope>
    <source>
        <tissue evidence="7">Brain</tissue>
    </source>
</reference>
<dbReference type="PANTHER" id="PTHR16932">
    <property type="entry name" value="INTERFERON ALPHA-INDUCIBLE PROTEIN 27"/>
    <property type="match status" value="1"/>
</dbReference>
<dbReference type="GO" id="GO:0031966">
    <property type="term" value="C:mitochondrial membrane"/>
    <property type="evidence" value="ECO:0007669"/>
    <property type="project" value="TreeGrafter"/>
</dbReference>
<evidence type="ECO:0000256" key="4">
    <source>
        <dbReference type="ARBA" id="ARBA00022989"/>
    </source>
</evidence>
<name>A0A1A8LA90_9TELE</name>
<feature type="transmembrane region" description="Helical" evidence="6">
    <location>
        <begin position="20"/>
        <end position="42"/>
    </location>
</feature>
<proteinExistence type="inferred from homology"/>
<comment type="similarity">
    <text evidence="2">Belongs to the IFI6/IFI27 family.</text>
</comment>
<dbReference type="InterPro" id="IPR038213">
    <property type="entry name" value="IFI6/IFI27-like_sf"/>
</dbReference>
<dbReference type="Pfam" id="PF06140">
    <property type="entry name" value="Ifi-6-16"/>
    <property type="match status" value="1"/>
</dbReference>
<feature type="transmembrane region" description="Helical" evidence="6">
    <location>
        <begin position="54"/>
        <end position="78"/>
    </location>
</feature>